<reference evidence="11 12" key="1">
    <citation type="submission" date="2019-09" db="EMBL/GenBank/DDBJ databases">
        <title>Bird 10,000 Genomes (B10K) Project - Family phase.</title>
        <authorList>
            <person name="Zhang G."/>
        </authorList>
    </citation>
    <scope>NUCLEOTIDE SEQUENCE [LARGE SCALE GENOMIC DNA]</scope>
    <source>
        <strain evidence="11">B10K-CU-031-01</strain>
        <tissue evidence="11">Muscle</tissue>
    </source>
</reference>
<organism evidence="11 12">
    <name type="scientific">Ardeotis kori</name>
    <dbReference type="NCBI Taxonomy" id="89386"/>
    <lineage>
        <taxon>Eukaryota</taxon>
        <taxon>Metazoa</taxon>
        <taxon>Chordata</taxon>
        <taxon>Craniata</taxon>
        <taxon>Vertebrata</taxon>
        <taxon>Euteleostomi</taxon>
        <taxon>Archelosauria</taxon>
        <taxon>Archosauria</taxon>
        <taxon>Dinosauria</taxon>
        <taxon>Saurischia</taxon>
        <taxon>Theropoda</taxon>
        <taxon>Coelurosauria</taxon>
        <taxon>Aves</taxon>
        <taxon>Neognathae</taxon>
        <taxon>Neoaves</taxon>
        <taxon>Otidimorphae</taxon>
        <taxon>Otidiformes</taxon>
        <taxon>Otididae</taxon>
        <taxon>Ardeotis</taxon>
    </lineage>
</organism>
<dbReference type="InterPro" id="IPR010977">
    <property type="entry name" value="Aromatic_deC"/>
</dbReference>
<evidence type="ECO:0000256" key="6">
    <source>
        <dbReference type="ARBA" id="ARBA00022793"/>
    </source>
</evidence>
<evidence type="ECO:0000256" key="7">
    <source>
        <dbReference type="ARBA" id="ARBA00022898"/>
    </source>
</evidence>
<evidence type="ECO:0000256" key="10">
    <source>
        <dbReference type="PIRSR" id="PIRSR602129-50"/>
    </source>
</evidence>
<evidence type="ECO:0000256" key="8">
    <source>
        <dbReference type="ARBA" id="ARBA00023239"/>
    </source>
</evidence>
<dbReference type="Gene3D" id="3.90.1150.10">
    <property type="entry name" value="Aspartate Aminotransferase, domain 1"/>
    <property type="match status" value="1"/>
</dbReference>
<dbReference type="PANTHER" id="PTHR11999">
    <property type="entry name" value="GROUP II PYRIDOXAL-5-PHOSPHATE DECARBOXYLASE"/>
    <property type="match status" value="1"/>
</dbReference>
<feature type="non-terminal residue" evidence="11">
    <location>
        <position position="668"/>
    </location>
</feature>
<feature type="non-terminal residue" evidence="11">
    <location>
        <position position="1"/>
    </location>
</feature>
<accession>A0A7K8KM97</accession>
<protein>
    <recommendedName>
        <fullName evidence="9">Histidine decarboxylase</fullName>
        <ecNumber evidence="4">4.1.1.22</ecNumber>
    </recommendedName>
</protein>
<evidence type="ECO:0000256" key="2">
    <source>
        <dbReference type="ARBA" id="ARBA00009533"/>
    </source>
</evidence>
<dbReference type="GO" id="GO:0001694">
    <property type="term" value="P:histamine biosynthetic process"/>
    <property type="evidence" value="ECO:0007669"/>
    <property type="project" value="TreeGrafter"/>
</dbReference>
<keyword evidence="5" id="KW-0127">Catecholamine biosynthesis</keyword>
<keyword evidence="12" id="KW-1185">Reference proteome</keyword>
<evidence type="ECO:0000256" key="9">
    <source>
        <dbReference type="ARBA" id="ARBA00039946"/>
    </source>
</evidence>
<dbReference type="PRINTS" id="PR00800">
    <property type="entry name" value="YHDCRBOXLASE"/>
</dbReference>
<comment type="cofactor">
    <cofactor evidence="1 10">
        <name>pyridoxal 5'-phosphate</name>
        <dbReference type="ChEBI" id="CHEBI:597326"/>
    </cofactor>
</comment>
<evidence type="ECO:0000256" key="5">
    <source>
        <dbReference type="ARBA" id="ARBA00022584"/>
    </source>
</evidence>
<dbReference type="EC" id="4.1.1.22" evidence="4"/>
<dbReference type="InterPro" id="IPR015422">
    <property type="entry name" value="PyrdxlP-dep_Trfase_small"/>
</dbReference>
<dbReference type="GO" id="GO:0005737">
    <property type="term" value="C:cytoplasm"/>
    <property type="evidence" value="ECO:0007669"/>
    <property type="project" value="TreeGrafter"/>
</dbReference>
<gene>
    <name evidence="11" type="primary">Hdc</name>
    <name evidence="11" type="ORF">ARDKOR_R08849</name>
</gene>
<evidence type="ECO:0000256" key="4">
    <source>
        <dbReference type="ARBA" id="ARBA00012320"/>
    </source>
</evidence>
<dbReference type="PANTHER" id="PTHR11999:SF68">
    <property type="entry name" value="HISTIDINE DECARBOXYLASE"/>
    <property type="match status" value="1"/>
</dbReference>
<name>A0A7K8KM97_9AVES</name>
<dbReference type="FunFam" id="3.40.640.10:FF:000025">
    <property type="entry name" value="Histidine decarboxylase"/>
    <property type="match status" value="1"/>
</dbReference>
<dbReference type="CDD" id="cd06450">
    <property type="entry name" value="DOPA_deC_like"/>
    <property type="match status" value="1"/>
</dbReference>
<dbReference type="GO" id="GO:0030170">
    <property type="term" value="F:pyridoxal phosphate binding"/>
    <property type="evidence" value="ECO:0007669"/>
    <property type="project" value="InterPro"/>
</dbReference>
<evidence type="ECO:0000313" key="12">
    <source>
        <dbReference type="Proteomes" id="UP000560386"/>
    </source>
</evidence>
<dbReference type="Pfam" id="PF00282">
    <property type="entry name" value="Pyridoxal_deC"/>
    <property type="match status" value="1"/>
</dbReference>
<dbReference type="AlphaFoldDB" id="A0A7K8KM97"/>
<dbReference type="PROSITE" id="PS00392">
    <property type="entry name" value="DDC_GAD_HDC_YDC"/>
    <property type="match status" value="1"/>
</dbReference>
<dbReference type="InterPro" id="IPR015424">
    <property type="entry name" value="PyrdxlP-dep_Trfase"/>
</dbReference>
<dbReference type="GO" id="GO:0042423">
    <property type="term" value="P:catecholamine biosynthetic process"/>
    <property type="evidence" value="ECO:0007669"/>
    <property type="project" value="UniProtKB-KW"/>
</dbReference>
<dbReference type="SUPFAM" id="SSF53383">
    <property type="entry name" value="PLP-dependent transferases"/>
    <property type="match status" value="1"/>
</dbReference>
<dbReference type="InterPro" id="IPR021115">
    <property type="entry name" value="Pyridoxal-P_BS"/>
</dbReference>
<dbReference type="GO" id="GO:0004398">
    <property type="term" value="F:histidine decarboxylase activity"/>
    <property type="evidence" value="ECO:0007669"/>
    <property type="project" value="UniProtKB-EC"/>
</dbReference>
<dbReference type="InterPro" id="IPR002129">
    <property type="entry name" value="PyrdxlP-dep_de-COase"/>
</dbReference>
<proteinExistence type="inferred from homology"/>
<dbReference type="Gene3D" id="3.40.640.10">
    <property type="entry name" value="Type I PLP-dependent aspartate aminotransferase-like (Major domain)"/>
    <property type="match status" value="1"/>
</dbReference>
<keyword evidence="6" id="KW-0210">Decarboxylase</keyword>
<dbReference type="GO" id="GO:0006548">
    <property type="term" value="P:L-histidine catabolic process"/>
    <property type="evidence" value="ECO:0007669"/>
    <property type="project" value="TreeGrafter"/>
</dbReference>
<evidence type="ECO:0000256" key="3">
    <source>
        <dbReference type="ARBA" id="ARBA00011738"/>
    </source>
</evidence>
<comment type="subunit">
    <text evidence="3">Homodimer.</text>
</comment>
<comment type="similarity">
    <text evidence="2">Belongs to the group II decarboxylase family.</text>
</comment>
<evidence type="ECO:0000313" key="11">
    <source>
        <dbReference type="EMBL" id="NXE18178.1"/>
    </source>
</evidence>
<keyword evidence="7 10" id="KW-0663">Pyridoxal phosphate</keyword>
<dbReference type="FunFam" id="1.20.1340.10:FF:000001">
    <property type="entry name" value="Histidine decarboxylase"/>
    <property type="match status" value="1"/>
</dbReference>
<evidence type="ECO:0000256" key="1">
    <source>
        <dbReference type="ARBA" id="ARBA00001933"/>
    </source>
</evidence>
<keyword evidence="8" id="KW-0456">Lyase</keyword>
<dbReference type="FunFam" id="3.90.1150.10:FF:000018">
    <property type="entry name" value="Histidine decarboxylase"/>
    <property type="match status" value="1"/>
</dbReference>
<dbReference type="EMBL" id="VWPR01000025">
    <property type="protein sequence ID" value="NXE18178.1"/>
    <property type="molecule type" value="Genomic_DNA"/>
</dbReference>
<dbReference type="Proteomes" id="UP000560386">
    <property type="component" value="Unassembled WGS sequence"/>
</dbReference>
<comment type="caution">
    <text evidence="11">The sequence shown here is derived from an EMBL/GenBank/DDBJ whole genome shotgun (WGS) entry which is preliminary data.</text>
</comment>
<dbReference type="InterPro" id="IPR015421">
    <property type="entry name" value="PyrdxlP-dep_Trfase_major"/>
</dbReference>
<dbReference type="Gene3D" id="1.20.1340.10">
    <property type="entry name" value="dopa decarboxylase, N-terminal domain"/>
    <property type="match status" value="1"/>
</dbReference>
<sequence>TQSTGLPLPGKEMVDYICQYLSSVRERRVTPDVQPGYMRAQLPDSAPMDPDSWDNIFGDIEKIIMPGVVHWQSPHMHAYFPALTSWPSLLGDMLADAINCLGFTWASSPACTELEMNVMDWLAKMLGLPDKFLHHHPDSVGGGVLQSTVSESTLVALLAARKNKILEMKLSEPDADESSLNSRLIAYASDQAHSSVEKAGLISLVKMKFLPVDENFSLRGETLKKAIAEDRKKGLVPVFVCATLGTTGVCAFDNLSELGPICKCDAEGLWLHIDAAYAGTAFVCPEFRLFLDGIEYADSFTFNPSKWMMVHFDCTGFWVKDKYKLHQTFSVNPVYLRHPNSGAAVDFMHWQIPLSRRFRSLKLWFVIRSFGVKKLQAHVRHGTETAKFFESLVRSDPLFEIPAKRHLGLVVFRLKGPNWLTEKLLKELSSSGRLFLIPATIHDKFIIRFTVTSQFTTREDILQDWNIIQHTAAQIVGQNYGLHCINSGDGARIPNMTVKPSSDAISSASQLYLDGGKYKTPSRKIVVQPKKAAASPSTCVISKQVKGQRDPLDDCFPEDVQDVTKHKLTSFLFSYLSVQGKKKTARSLSCNSVPMPGGFEQCNSKAAATDKKESHVNARILSRLPEEVMMLKKSAFKKLIKFYSVPSFPECSIQCGLQLPCCPLQAIV</sequence>
<feature type="modified residue" description="N6-(pyridoxal phosphate)lysine" evidence="10">
    <location>
        <position position="306"/>
    </location>
</feature>